<keyword evidence="1" id="KW-0812">Transmembrane</keyword>
<evidence type="ECO:0008006" key="3">
    <source>
        <dbReference type="Google" id="ProtNLM"/>
    </source>
</evidence>
<protein>
    <recommendedName>
        <fullName evidence="3">DUF3311 domain-containing protein</fullName>
    </recommendedName>
</protein>
<dbReference type="RefSeq" id="WP_350270823.1">
    <property type="nucleotide sequence ID" value="NZ_CP158281.1"/>
</dbReference>
<dbReference type="AlphaFoldDB" id="A0AAU7UN43"/>
<organism evidence="2">
    <name type="scientific">Brevibacterium koreense</name>
    <dbReference type="NCBI Taxonomy" id="3140787"/>
    <lineage>
        <taxon>Bacteria</taxon>
        <taxon>Bacillati</taxon>
        <taxon>Actinomycetota</taxon>
        <taxon>Actinomycetes</taxon>
        <taxon>Micrococcales</taxon>
        <taxon>Brevibacteriaceae</taxon>
        <taxon>Brevibacterium</taxon>
    </lineage>
</organism>
<proteinExistence type="predicted"/>
<keyword evidence="1" id="KW-1133">Transmembrane helix</keyword>
<keyword evidence="1" id="KW-0472">Membrane</keyword>
<feature type="transmembrane region" description="Helical" evidence="1">
    <location>
        <begin position="40"/>
        <end position="60"/>
    </location>
</feature>
<accession>A0AAU7UN43</accession>
<gene>
    <name evidence="2" type="ORF">AAFP32_04530</name>
</gene>
<feature type="transmembrane region" description="Helical" evidence="1">
    <location>
        <begin position="7"/>
        <end position="28"/>
    </location>
</feature>
<reference evidence="2" key="1">
    <citation type="submission" date="2024-06" db="EMBL/GenBank/DDBJ databases">
        <title>Brevibacterium koreense sp. nov., isolated from jogae-jeotgal, a Korean fermented seafood.</title>
        <authorList>
            <person name="Whon T.W."/>
            <person name="Nam S."/>
            <person name="Kim Y."/>
        </authorList>
    </citation>
    <scope>NUCLEOTIDE SEQUENCE</scope>
    <source>
        <strain evidence="2">CBA3109</strain>
    </source>
</reference>
<dbReference type="KEGG" id="bkr:AAFP32_04530"/>
<sequence>MMKIGGFIAVVVLTVLMTLGTLGELSYSGPWYLHWLDVRWWWHWIAVVYTWGASIVDIDINIHGPEGAIRE</sequence>
<evidence type="ECO:0000256" key="1">
    <source>
        <dbReference type="SAM" id="Phobius"/>
    </source>
</evidence>
<evidence type="ECO:0000313" key="2">
    <source>
        <dbReference type="EMBL" id="XBV89999.1"/>
    </source>
</evidence>
<name>A0AAU7UN43_9MICO</name>
<dbReference type="EMBL" id="CP158281">
    <property type="protein sequence ID" value="XBV89999.1"/>
    <property type="molecule type" value="Genomic_DNA"/>
</dbReference>